<reference evidence="1 2" key="1">
    <citation type="submission" date="2020-08" db="EMBL/GenBank/DDBJ databases">
        <title>Genomic Encyclopedia of Type Strains, Phase IV (KMG-IV): sequencing the most valuable type-strain genomes for metagenomic binning, comparative biology and taxonomic classification.</title>
        <authorList>
            <person name="Goeker M."/>
        </authorList>
    </citation>
    <scope>NUCLEOTIDE SEQUENCE [LARGE SCALE GENOMIC DNA]</scope>
    <source>
        <strain evidence="1 2">DSM 28760</strain>
    </source>
</reference>
<dbReference type="NCBIfam" id="TIGR02215">
    <property type="entry name" value="phage_chp_gp8"/>
    <property type="match status" value="1"/>
</dbReference>
<dbReference type="EMBL" id="JACICC010000003">
    <property type="protein sequence ID" value="MBB3809573.1"/>
    <property type="molecule type" value="Genomic_DNA"/>
</dbReference>
<dbReference type="NCBIfam" id="TIGR01560">
    <property type="entry name" value="put_DNA_pack"/>
    <property type="match status" value="1"/>
</dbReference>
<proteinExistence type="predicted"/>
<dbReference type="Gene3D" id="1.10.3230.30">
    <property type="entry name" value="Phage gp6-like head-tail connector protein"/>
    <property type="match status" value="1"/>
</dbReference>
<name>A0A7W5Z3Q2_9HYPH</name>
<keyword evidence="2" id="KW-1185">Reference proteome</keyword>
<comment type="caution">
    <text evidence="1">The sequence shown here is derived from an EMBL/GenBank/DDBJ whole genome shotgun (WGS) entry which is preliminary data.</text>
</comment>
<evidence type="ECO:0000313" key="1">
    <source>
        <dbReference type="EMBL" id="MBB3809573.1"/>
    </source>
</evidence>
<dbReference type="AlphaFoldDB" id="A0A7W5Z3Q2"/>
<gene>
    <name evidence="1" type="ORF">FHS81_001655</name>
</gene>
<evidence type="ECO:0000313" key="2">
    <source>
        <dbReference type="Proteomes" id="UP000537592"/>
    </source>
</evidence>
<dbReference type="RefSeq" id="WP_183751757.1">
    <property type="nucleotide sequence ID" value="NZ_JACICC010000003.1"/>
</dbReference>
<sequence length="188" mass="20268">MIPILLTGPQIEPVTLADIKGYLRLDGNDEDRLLHSLITAARLMVEAESGRCLIGQTWRLVIDRWPGGGCIRLPLSPVSGIVGARVFDGDGVASSLEADALRLDRGADPAVIAVAGTVVHPGRPFAGIEIDVRAGYGEGMGDVPPPLRQAVRVIVARWFELRGDWPEQVPAIPPEARAMIAPYRRARL</sequence>
<dbReference type="CDD" id="cd08054">
    <property type="entry name" value="gp6"/>
    <property type="match status" value="1"/>
</dbReference>
<dbReference type="InterPro" id="IPR006450">
    <property type="entry name" value="Phage_HK97_gp6-like"/>
</dbReference>
<protein>
    <submittedName>
        <fullName evidence="1">Putative phiE125 gp8 family phage protein</fullName>
    </submittedName>
</protein>
<dbReference type="Proteomes" id="UP000537592">
    <property type="component" value="Unassembled WGS sequence"/>
</dbReference>
<organism evidence="1 2">
    <name type="scientific">Pseudochelatococcus contaminans</name>
    <dbReference type="NCBI Taxonomy" id="1538103"/>
    <lineage>
        <taxon>Bacteria</taxon>
        <taxon>Pseudomonadati</taxon>
        <taxon>Pseudomonadota</taxon>
        <taxon>Alphaproteobacteria</taxon>
        <taxon>Hyphomicrobiales</taxon>
        <taxon>Chelatococcaceae</taxon>
        <taxon>Pseudochelatococcus</taxon>
    </lineage>
</organism>
<accession>A0A7W5Z3Q2</accession>
<dbReference type="InterPro" id="IPR011738">
    <property type="entry name" value="Phage_CHP"/>
</dbReference>